<accession>A0A4R1BAB1</accession>
<keyword evidence="2" id="KW-1185">Reference proteome</keyword>
<sequence length="238" mass="25384">MKKMRGMLGRGKVTVLAVVVALVLVSAPAVFAHGGYRGLFHLGHNNYSKTVSTLIKQGPGPALRLLVGPGQPPMMLNSSARVANLNADKLDGLDSGAFGMKLIKSGMQFTDECSAVNAWNECVRVQVTVPAGKTYEALITAEATFYEYASGENRVLFCPSARKTTDTGANCTGEERGLLLKNDEMESVSDTTVRTLTEGTWIISSAVKPSDPLDPRSGFHQGKAQTVVLIRDASTPLP</sequence>
<name>A0A4R1BAB1_9ACTN</name>
<reference evidence="1 2" key="1">
    <citation type="submission" date="2019-03" db="EMBL/GenBank/DDBJ databases">
        <title>Whole genome sequence of a novel Rubrobacter taiwanensis strain, isolated from Yellowstone National Park.</title>
        <authorList>
            <person name="Freed S."/>
            <person name="Ramaley R.F."/>
            <person name="Kyndt J.A."/>
        </authorList>
    </citation>
    <scope>NUCLEOTIDE SEQUENCE [LARGE SCALE GENOMIC DNA]</scope>
    <source>
        <strain evidence="1 2">Yellowstone</strain>
    </source>
</reference>
<evidence type="ECO:0000313" key="2">
    <source>
        <dbReference type="Proteomes" id="UP000295244"/>
    </source>
</evidence>
<evidence type="ECO:0000313" key="1">
    <source>
        <dbReference type="EMBL" id="TCJ13891.1"/>
    </source>
</evidence>
<gene>
    <name evidence="1" type="ORF">E0L93_14385</name>
</gene>
<protein>
    <submittedName>
        <fullName evidence="1">Uncharacterized protein</fullName>
    </submittedName>
</protein>
<organism evidence="1 2">
    <name type="scientific">Rubrobacter taiwanensis</name>
    <dbReference type="NCBI Taxonomy" id="185139"/>
    <lineage>
        <taxon>Bacteria</taxon>
        <taxon>Bacillati</taxon>
        <taxon>Actinomycetota</taxon>
        <taxon>Rubrobacteria</taxon>
        <taxon>Rubrobacterales</taxon>
        <taxon>Rubrobacteraceae</taxon>
        <taxon>Rubrobacter</taxon>
    </lineage>
</organism>
<proteinExistence type="predicted"/>
<dbReference type="Proteomes" id="UP000295244">
    <property type="component" value="Unassembled WGS sequence"/>
</dbReference>
<dbReference type="EMBL" id="SKBU01000037">
    <property type="protein sequence ID" value="TCJ13891.1"/>
    <property type="molecule type" value="Genomic_DNA"/>
</dbReference>
<dbReference type="AlphaFoldDB" id="A0A4R1BAB1"/>
<comment type="caution">
    <text evidence="1">The sequence shown here is derived from an EMBL/GenBank/DDBJ whole genome shotgun (WGS) entry which is preliminary data.</text>
</comment>